<accession>A0A841TQU4</accession>
<sequence length="288" mass="31062">MPVFLLAVLFLVYLIQTAVVAMALHGALSQTVRQAAAQWYPISLGLNAARETDAYKRVEAWESKLESVGRTLSQYGSFLPSPISDWAEQAADGSWSLEQIAARQAFGALLEGFADKAVLDESRISVTSVGVPGEGDGGAEGAFLTVEAEYRLPMRIPFLGRSLKLTESARERVWIGGSPSSAKLEDGDETPGILSFVSLEPNPVSRGRKATLTLRAEPGATVDLSVIYKSGLSQAKHLGTATADESGLVKWTWHVSGNTTPGEWTWEARPENGAVLSRTFEVVRPTRE</sequence>
<keyword evidence="2" id="KW-1185">Reference proteome</keyword>
<dbReference type="RefSeq" id="WP_185134558.1">
    <property type="nucleotide sequence ID" value="NZ_BORM01000022.1"/>
</dbReference>
<dbReference type="EMBL" id="JACJVR010000012">
    <property type="protein sequence ID" value="MBB6690525.1"/>
    <property type="molecule type" value="Genomic_DNA"/>
</dbReference>
<reference evidence="1 2" key="1">
    <citation type="submission" date="2020-08" db="EMBL/GenBank/DDBJ databases">
        <title>Cohnella phylogeny.</title>
        <authorList>
            <person name="Dunlap C."/>
        </authorList>
    </citation>
    <scope>NUCLEOTIDE SEQUENCE [LARGE SCALE GENOMIC DNA]</scope>
    <source>
        <strain evidence="1 2">DSM 25239</strain>
    </source>
</reference>
<comment type="caution">
    <text evidence="1">The sequence shown here is derived from an EMBL/GenBank/DDBJ whole genome shotgun (WGS) entry which is preliminary data.</text>
</comment>
<organism evidence="1 2">
    <name type="scientific">Cohnella xylanilytica</name>
    <dbReference type="NCBI Taxonomy" id="557555"/>
    <lineage>
        <taxon>Bacteria</taxon>
        <taxon>Bacillati</taxon>
        <taxon>Bacillota</taxon>
        <taxon>Bacilli</taxon>
        <taxon>Bacillales</taxon>
        <taxon>Paenibacillaceae</taxon>
        <taxon>Cohnella</taxon>
    </lineage>
</organism>
<evidence type="ECO:0008006" key="3">
    <source>
        <dbReference type="Google" id="ProtNLM"/>
    </source>
</evidence>
<gene>
    <name evidence="1" type="ORF">H7B90_03830</name>
</gene>
<name>A0A841TQU4_9BACL</name>
<protein>
    <recommendedName>
        <fullName evidence="3">TadE-like protein</fullName>
    </recommendedName>
</protein>
<proteinExistence type="predicted"/>
<dbReference type="AlphaFoldDB" id="A0A841TQU4"/>
<evidence type="ECO:0000313" key="1">
    <source>
        <dbReference type="EMBL" id="MBB6690525.1"/>
    </source>
</evidence>
<evidence type="ECO:0000313" key="2">
    <source>
        <dbReference type="Proteomes" id="UP000553776"/>
    </source>
</evidence>
<dbReference type="Proteomes" id="UP000553776">
    <property type="component" value="Unassembled WGS sequence"/>
</dbReference>